<dbReference type="InterPro" id="IPR001131">
    <property type="entry name" value="Peptidase_M24B_aminopep-P_CS"/>
</dbReference>
<dbReference type="EMBL" id="PXYW01000022">
    <property type="protein sequence ID" value="PSR33327.1"/>
    <property type="molecule type" value="Genomic_DNA"/>
</dbReference>
<evidence type="ECO:0000313" key="5">
    <source>
        <dbReference type="EMBL" id="PSR33327.1"/>
    </source>
</evidence>
<comment type="caution">
    <text evidence="5">The sequence shown here is derived from an EMBL/GenBank/DDBJ whole genome shotgun (WGS) entry which is preliminary data.</text>
</comment>
<feature type="domain" description="Peptidase M24" evidence="3">
    <location>
        <begin position="139"/>
        <end position="347"/>
    </location>
</feature>
<dbReference type="InterPro" id="IPR050659">
    <property type="entry name" value="Peptidase_M24B"/>
</dbReference>
<name>A0A2T2XFR9_9FIRM</name>
<organism evidence="5 6">
    <name type="scientific">Sulfobacillus benefaciens</name>
    <dbReference type="NCBI Taxonomy" id="453960"/>
    <lineage>
        <taxon>Bacteria</taxon>
        <taxon>Bacillati</taxon>
        <taxon>Bacillota</taxon>
        <taxon>Clostridia</taxon>
        <taxon>Eubacteriales</taxon>
        <taxon>Clostridiales Family XVII. Incertae Sedis</taxon>
        <taxon>Sulfobacillus</taxon>
    </lineage>
</organism>
<feature type="domain" description="Creatinase N-terminal" evidence="4">
    <location>
        <begin position="18"/>
        <end position="132"/>
    </location>
</feature>
<proteinExistence type="predicted"/>
<dbReference type="GO" id="GO:0046872">
    <property type="term" value="F:metal ion binding"/>
    <property type="evidence" value="ECO:0007669"/>
    <property type="project" value="UniProtKB-KW"/>
</dbReference>
<dbReference type="SUPFAM" id="SSF55920">
    <property type="entry name" value="Creatinase/aminopeptidase"/>
    <property type="match status" value="1"/>
</dbReference>
<dbReference type="Pfam" id="PF00557">
    <property type="entry name" value="Peptidase_M24"/>
    <property type="match status" value="1"/>
</dbReference>
<reference evidence="5 6" key="1">
    <citation type="journal article" date="2014" name="BMC Genomics">
        <title>Comparison of environmental and isolate Sulfobacillus genomes reveals diverse carbon, sulfur, nitrogen, and hydrogen metabolisms.</title>
        <authorList>
            <person name="Justice N.B."/>
            <person name="Norman A."/>
            <person name="Brown C.T."/>
            <person name="Singh A."/>
            <person name="Thomas B.C."/>
            <person name="Banfield J.F."/>
        </authorList>
    </citation>
    <scope>NUCLEOTIDE SEQUENCE [LARGE SCALE GENOMIC DNA]</scope>
    <source>
        <strain evidence="5">AMDSBA4</strain>
    </source>
</reference>
<dbReference type="Gene3D" id="3.40.350.10">
    <property type="entry name" value="Creatinase/prolidase N-terminal domain"/>
    <property type="match status" value="1"/>
</dbReference>
<sequence length="363" mass="39767">MTRHQERAEQLVALGGGRADGYLIFSPYNRRYLTGFTGSEGMVLIGNGGGRWLFCDFRYWEQAEDQAPDYQVVPISDNRWQKVAEVAKASGMQRVAIESEHVTLQEWDALSQLASPIQWVPLMSLTESLRQIKSTEEIESIRQAASIAGAALEQVLEHTVHPGITEREIAWALELAIRELGAERLAFDTIVASGSRGSLPHGHPTSRQLNPGDFVTIDFGAVIEGYHSDETVTVALAGTQPSSSRLTDVYQVVWEAQQQGLEKVRSGVPVADVDRAARQYISQAGFGAYFGHGTGHGVGLEIHEAPWVSAKTPSQPLESGMVITVEPGIYIPQLGGVRLEDTVVVTDEGYQRLTLVDKAFRVL</sequence>
<dbReference type="GO" id="GO:0008235">
    <property type="term" value="F:metalloexopeptidase activity"/>
    <property type="evidence" value="ECO:0007669"/>
    <property type="project" value="UniProtKB-ARBA"/>
</dbReference>
<dbReference type="InterPro" id="IPR001714">
    <property type="entry name" value="Pept_M24_MAP"/>
</dbReference>
<dbReference type="CDD" id="cd01092">
    <property type="entry name" value="APP-like"/>
    <property type="match status" value="1"/>
</dbReference>
<evidence type="ECO:0000259" key="3">
    <source>
        <dbReference type="Pfam" id="PF00557"/>
    </source>
</evidence>
<evidence type="ECO:0000313" key="6">
    <source>
        <dbReference type="Proteomes" id="UP000242972"/>
    </source>
</evidence>
<dbReference type="PANTHER" id="PTHR46112">
    <property type="entry name" value="AMINOPEPTIDASE"/>
    <property type="match status" value="1"/>
</dbReference>
<keyword evidence="5" id="KW-0645">Protease</keyword>
<dbReference type="PANTHER" id="PTHR46112:SF3">
    <property type="entry name" value="AMINOPEPTIDASE YPDF"/>
    <property type="match status" value="1"/>
</dbReference>
<dbReference type="InterPro" id="IPR036005">
    <property type="entry name" value="Creatinase/aminopeptidase-like"/>
</dbReference>
<dbReference type="Pfam" id="PF01321">
    <property type="entry name" value="Creatinase_N"/>
    <property type="match status" value="1"/>
</dbReference>
<accession>A0A2T2XFR9</accession>
<dbReference type="InterPro" id="IPR000994">
    <property type="entry name" value="Pept_M24"/>
</dbReference>
<keyword evidence="5" id="KW-0031">Aminopeptidase</keyword>
<dbReference type="PRINTS" id="PR00599">
    <property type="entry name" value="MAPEPTIDASE"/>
</dbReference>
<evidence type="ECO:0000259" key="4">
    <source>
        <dbReference type="Pfam" id="PF01321"/>
    </source>
</evidence>
<dbReference type="GO" id="GO:0004177">
    <property type="term" value="F:aminopeptidase activity"/>
    <property type="evidence" value="ECO:0007669"/>
    <property type="project" value="UniProtKB-KW"/>
</dbReference>
<keyword evidence="2" id="KW-0378">Hydrolase</keyword>
<dbReference type="Proteomes" id="UP000242972">
    <property type="component" value="Unassembled WGS sequence"/>
</dbReference>
<gene>
    <name evidence="5" type="ORF">C7B46_10315</name>
</gene>
<protein>
    <submittedName>
        <fullName evidence="5">Aminopeptidase P family protein</fullName>
    </submittedName>
</protein>
<dbReference type="InterPro" id="IPR000587">
    <property type="entry name" value="Creatinase_N"/>
</dbReference>
<dbReference type="InterPro" id="IPR029149">
    <property type="entry name" value="Creatin/AminoP/Spt16_N"/>
</dbReference>
<dbReference type="Gene3D" id="3.90.230.10">
    <property type="entry name" value="Creatinase/methionine aminopeptidase superfamily"/>
    <property type="match status" value="1"/>
</dbReference>
<keyword evidence="1" id="KW-0479">Metal-binding</keyword>
<dbReference type="AlphaFoldDB" id="A0A2T2XFR9"/>
<evidence type="ECO:0000256" key="1">
    <source>
        <dbReference type="ARBA" id="ARBA00022723"/>
    </source>
</evidence>
<dbReference type="PROSITE" id="PS00491">
    <property type="entry name" value="PROLINE_PEPTIDASE"/>
    <property type="match status" value="1"/>
</dbReference>
<evidence type="ECO:0000256" key="2">
    <source>
        <dbReference type="ARBA" id="ARBA00022801"/>
    </source>
</evidence>